<dbReference type="CDD" id="cd01948">
    <property type="entry name" value="EAL"/>
    <property type="match status" value="1"/>
</dbReference>
<name>A0A1J5T3D3_9ZZZZ</name>
<evidence type="ECO:0000313" key="5">
    <source>
        <dbReference type="EMBL" id="OIR10765.1"/>
    </source>
</evidence>
<sequence>MERDDVLPVLYDLAVTIGSEISVKPLLTRTLQRLLYHTSFSAGFICLDVPPCHKADRQVEVRLDAVVGDFDLIGVIGKTIALPCALICETAGPEAGQAALLSALRCTQTQYRVYLRLPIDHCGVIVLLAVERPETKLPLTTMLQPVLAHLAKAIMLCRNNDAHTSGLINQRDLLEKVFESSHSGVMITDAEGRIVEVNPAFTRITGYASEDVYGRNPNLLASGRHDHEFYREMWDDIKTSGHWEGEIWNRRKNGEVYPGWLNINPVRDANGALLHYVGMFSDISKRKEAEAQIHQLAFYDPLTDLPNRRLLIERLQQAFAFGMRSGQHGAVLFLDLDNFKALNDTRGHDVGDQLLTEVAKRLNKCVRDGDTVARLGGDEFVVVLESLSSAPDDAAAQADTAAEKIRDELSRPYLLADHTCHTTPSIGVVLFRGQQQSLDEVMKFADTAMYQAKTAGRNTIRFYDPVMQAAVEARAELEEDLRHALELRQLLLFYQIQMDNRNHPIGAEVLLRWQHPGRGLISPAQFIPLAEETGLIIPVGLWVLQTACAQLKTWQGDERARNLTLAVNVSAKQFRHPDFVVQVQRTLAESGAKPGLLKLELTESIVLEDVEDAIAKMRELKEAGVSFSMDDFGTGYSSLQYLKRLPLDQIKIDQSFVRDIVTDSNGAAIVQTIIAMGEMLGLNVIAEGVETEAQREFLDLRGCHAFQGFLYGRPAPLQDFEARLREESDVHL</sequence>
<dbReference type="CDD" id="cd01949">
    <property type="entry name" value="GGDEF"/>
    <property type="match status" value="1"/>
</dbReference>
<feature type="domain" description="GGDEF" evidence="4">
    <location>
        <begin position="327"/>
        <end position="465"/>
    </location>
</feature>
<dbReference type="Pfam" id="PF00990">
    <property type="entry name" value="GGDEF"/>
    <property type="match status" value="1"/>
</dbReference>
<dbReference type="Gene3D" id="3.30.70.270">
    <property type="match status" value="1"/>
</dbReference>
<dbReference type="InterPro" id="IPR052155">
    <property type="entry name" value="Biofilm_reg_signaling"/>
</dbReference>
<dbReference type="EMBL" id="MLJW01000022">
    <property type="protein sequence ID" value="OIR10765.1"/>
    <property type="molecule type" value="Genomic_DNA"/>
</dbReference>
<dbReference type="PROSITE" id="PS50113">
    <property type="entry name" value="PAC"/>
    <property type="match status" value="1"/>
</dbReference>
<dbReference type="Gene3D" id="3.20.20.450">
    <property type="entry name" value="EAL domain"/>
    <property type="match status" value="1"/>
</dbReference>
<gene>
    <name evidence="5" type="primary">gmr_50</name>
    <name evidence="5" type="ORF">GALL_75360</name>
</gene>
<dbReference type="SUPFAM" id="SSF55073">
    <property type="entry name" value="Nucleotide cyclase"/>
    <property type="match status" value="1"/>
</dbReference>
<dbReference type="FunFam" id="3.20.20.450:FF:000001">
    <property type="entry name" value="Cyclic di-GMP phosphodiesterase yahA"/>
    <property type="match status" value="1"/>
</dbReference>
<feature type="domain" description="PAS" evidence="1">
    <location>
        <begin position="170"/>
        <end position="216"/>
    </location>
</feature>
<dbReference type="InterPro" id="IPR013767">
    <property type="entry name" value="PAS_fold"/>
</dbReference>
<dbReference type="SUPFAM" id="SSF55785">
    <property type="entry name" value="PYP-like sensor domain (PAS domain)"/>
    <property type="match status" value="1"/>
</dbReference>
<evidence type="ECO:0000259" key="1">
    <source>
        <dbReference type="PROSITE" id="PS50112"/>
    </source>
</evidence>
<organism evidence="5">
    <name type="scientific">mine drainage metagenome</name>
    <dbReference type="NCBI Taxonomy" id="410659"/>
    <lineage>
        <taxon>unclassified sequences</taxon>
        <taxon>metagenomes</taxon>
        <taxon>ecological metagenomes</taxon>
    </lineage>
</organism>
<dbReference type="InterPro" id="IPR035919">
    <property type="entry name" value="EAL_sf"/>
</dbReference>
<dbReference type="InterPro" id="IPR000700">
    <property type="entry name" value="PAS-assoc_C"/>
</dbReference>
<dbReference type="SMART" id="SM00267">
    <property type="entry name" value="GGDEF"/>
    <property type="match status" value="1"/>
</dbReference>
<dbReference type="InterPro" id="IPR001610">
    <property type="entry name" value="PAC"/>
</dbReference>
<dbReference type="Gene3D" id="3.30.450.20">
    <property type="entry name" value="PAS domain"/>
    <property type="match status" value="1"/>
</dbReference>
<protein>
    <submittedName>
        <fullName evidence="5">Cyclic di-GMP phosphodiesterase Gmr</fullName>
        <ecNumber evidence="5">3.1.4.52</ecNumber>
    </submittedName>
</protein>
<comment type="caution">
    <text evidence="5">The sequence shown here is derived from an EMBL/GenBank/DDBJ whole genome shotgun (WGS) entry which is preliminary data.</text>
</comment>
<reference evidence="5" key="1">
    <citation type="submission" date="2016-10" db="EMBL/GenBank/DDBJ databases">
        <title>Sequence of Gallionella enrichment culture.</title>
        <authorList>
            <person name="Poehlein A."/>
            <person name="Muehling M."/>
            <person name="Daniel R."/>
        </authorList>
    </citation>
    <scope>NUCLEOTIDE SEQUENCE</scope>
</reference>
<dbReference type="SUPFAM" id="SSF141868">
    <property type="entry name" value="EAL domain-like"/>
    <property type="match status" value="1"/>
</dbReference>
<dbReference type="InterPro" id="IPR035965">
    <property type="entry name" value="PAS-like_dom_sf"/>
</dbReference>
<dbReference type="NCBIfam" id="TIGR00229">
    <property type="entry name" value="sensory_box"/>
    <property type="match status" value="1"/>
</dbReference>
<dbReference type="InterPro" id="IPR000160">
    <property type="entry name" value="GGDEF_dom"/>
</dbReference>
<dbReference type="FunFam" id="3.30.70.270:FF:000001">
    <property type="entry name" value="Diguanylate cyclase domain protein"/>
    <property type="match status" value="1"/>
</dbReference>
<dbReference type="CDD" id="cd00130">
    <property type="entry name" value="PAS"/>
    <property type="match status" value="1"/>
</dbReference>
<evidence type="ECO:0000259" key="3">
    <source>
        <dbReference type="PROSITE" id="PS50883"/>
    </source>
</evidence>
<dbReference type="SMART" id="SM00091">
    <property type="entry name" value="PAS"/>
    <property type="match status" value="1"/>
</dbReference>
<dbReference type="PROSITE" id="PS50887">
    <property type="entry name" value="GGDEF"/>
    <property type="match status" value="1"/>
</dbReference>
<dbReference type="Pfam" id="PF00563">
    <property type="entry name" value="EAL"/>
    <property type="match status" value="1"/>
</dbReference>
<dbReference type="EC" id="3.1.4.52" evidence="5"/>
<proteinExistence type="predicted"/>
<dbReference type="Pfam" id="PF00989">
    <property type="entry name" value="PAS"/>
    <property type="match status" value="1"/>
</dbReference>
<dbReference type="InterPro" id="IPR000014">
    <property type="entry name" value="PAS"/>
</dbReference>
<dbReference type="GO" id="GO:0071111">
    <property type="term" value="F:cyclic-guanylate-specific phosphodiesterase activity"/>
    <property type="evidence" value="ECO:0007669"/>
    <property type="project" value="UniProtKB-EC"/>
</dbReference>
<evidence type="ECO:0000259" key="2">
    <source>
        <dbReference type="PROSITE" id="PS50113"/>
    </source>
</evidence>
<dbReference type="PROSITE" id="PS50112">
    <property type="entry name" value="PAS"/>
    <property type="match status" value="1"/>
</dbReference>
<dbReference type="SMART" id="SM00052">
    <property type="entry name" value="EAL"/>
    <property type="match status" value="1"/>
</dbReference>
<evidence type="ECO:0000259" key="4">
    <source>
        <dbReference type="PROSITE" id="PS50887"/>
    </source>
</evidence>
<dbReference type="InterPro" id="IPR043128">
    <property type="entry name" value="Rev_trsase/Diguanyl_cyclase"/>
</dbReference>
<feature type="domain" description="PAC" evidence="2">
    <location>
        <begin position="243"/>
        <end position="295"/>
    </location>
</feature>
<dbReference type="InterPro" id="IPR029787">
    <property type="entry name" value="Nucleotide_cyclase"/>
</dbReference>
<dbReference type="PROSITE" id="PS50883">
    <property type="entry name" value="EAL"/>
    <property type="match status" value="1"/>
</dbReference>
<dbReference type="AlphaFoldDB" id="A0A1J5T3D3"/>
<dbReference type="InterPro" id="IPR001633">
    <property type="entry name" value="EAL_dom"/>
</dbReference>
<dbReference type="PANTHER" id="PTHR44757">
    <property type="entry name" value="DIGUANYLATE CYCLASE DGCP"/>
    <property type="match status" value="1"/>
</dbReference>
<dbReference type="NCBIfam" id="TIGR00254">
    <property type="entry name" value="GGDEF"/>
    <property type="match status" value="1"/>
</dbReference>
<dbReference type="PANTHER" id="PTHR44757:SF2">
    <property type="entry name" value="BIOFILM ARCHITECTURE MAINTENANCE PROTEIN MBAA"/>
    <property type="match status" value="1"/>
</dbReference>
<keyword evidence="5" id="KW-0378">Hydrolase</keyword>
<feature type="domain" description="EAL" evidence="3">
    <location>
        <begin position="474"/>
        <end position="728"/>
    </location>
</feature>
<dbReference type="SMART" id="SM00086">
    <property type="entry name" value="PAC"/>
    <property type="match status" value="1"/>
</dbReference>
<accession>A0A1J5T3D3</accession>